<dbReference type="AlphaFoldDB" id="A0AAV7NEN0"/>
<sequence>MKDVHCDTNESEVLSDIILTSDGKENPDDIFSLDEYVLDLDLEDPYGEDFPMEADVPSTSDNVIRGNLGGDPWNGMERSLKSYQDRLLAIVRPLARIMDMVEEAHTNDLSIDIDLLR</sequence>
<organism evidence="2 3">
    <name type="scientific">Pleurodeles waltl</name>
    <name type="common">Iberian ribbed newt</name>
    <dbReference type="NCBI Taxonomy" id="8319"/>
    <lineage>
        <taxon>Eukaryota</taxon>
        <taxon>Metazoa</taxon>
        <taxon>Chordata</taxon>
        <taxon>Craniata</taxon>
        <taxon>Vertebrata</taxon>
        <taxon>Euteleostomi</taxon>
        <taxon>Amphibia</taxon>
        <taxon>Batrachia</taxon>
        <taxon>Caudata</taxon>
        <taxon>Salamandroidea</taxon>
        <taxon>Salamandridae</taxon>
        <taxon>Pleurodelinae</taxon>
        <taxon>Pleurodeles</taxon>
    </lineage>
</organism>
<comment type="caution">
    <text evidence="2">The sequence shown here is derived from an EMBL/GenBank/DDBJ whole genome shotgun (WGS) entry which is preliminary data.</text>
</comment>
<keyword evidence="3" id="KW-1185">Reference proteome</keyword>
<name>A0AAV7NEN0_PLEWA</name>
<proteinExistence type="predicted"/>
<feature type="region of interest" description="Disordered" evidence="1">
    <location>
        <begin position="48"/>
        <end position="67"/>
    </location>
</feature>
<dbReference type="Proteomes" id="UP001066276">
    <property type="component" value="Chromosome 8"/>
</dbReference>
<gene>
    <name evidence="2" type="ORF">NDU88_002658</name>
</gene>
<evidence type="ECO:0000313" key="3">
    <source>
        <dbReference type="Proteomes" id="UP001066276"/>
    </source>
</evidence>
<evidence type="ECO:0000313" key="2">
    <source>
        <dbReference type="EMBL" id="KAJ1114421.1"/>
    </source>
</evidence>
<accession>A0AAV7NEN0</accession>
<dbReference type="EMBL" id="JANPWB010000012">
    <property type="protein sequence ID" value="KAJ1114421.1"/>
    <property type="molecule type" value="Genomic_DNA"/>
</dbReference>
<protein>
    <submittedName>
        <fullName evidence="2">Uncharacterized protein</fullName>
    </submittedName>
</protein>
<reference evidence="2" key="1">
    <citation type="journal article" date="2022" name="bioRxiv">
        <title>Sequencing and chromosome-scale assembly of the giantPleurodeles waltlgenome.</title>
        <authorList>
            <person name="Brown T."/>
            <person name="Elewa A."/>
            <person name="Iarovenko S."/>
            <person name="Subramanian E."/>
            <person name="Araus A.J."/>
            <person name="Petzold A."/>
            <person name="Susuki M."/>
            <person name="Suzuki K.-i.T."/>
            <person name="Hayashi T."/>
            <person name="Toyoda A."/>
            <person name="Oliveira C."/>
            <person name="Osipova E."/>
            <person name="Leigh N.D."/>
            <person name="Simon A."/>
            <person name="Yun M.H."/>
        </authorList>
    </citation>
    <scope>NUCLEOTIDE SEQUENCE</scope>
    <source>
        <strain evidence="2">20211129_DDA</strain>
        <tissue evidence="2">Liver</tissue>
    </source>
</reference>
<evidence type="ECO:0000256" key="1">
    <source>
        <dbReference type="SAM" id="MobiDB-lite"/>
    </source>
</evidence>